<dbReference type="SUPFAM" id="SSF57997">
    <property type="entry name" value="Tropomyosin"/>
    <property type="match status" value="1"/>
</dbReference>
<gene>
    <name evidence="2" type="primary">105261563</name>
    <name evidence="4 5" type="synonym">LOC105261563</name>
</gene>
<evidence type="ECO:0000256" key="1">
    <source>
        <dbReference type="SAM" id="SignalP"/>
    </source>
</evidence>
<dbReference type="VEuPathDB" id="VectorBase:MDOA016668"/>
<dbReference type="RefSeq" id="XP_058985070.1">
    <property type="nucleotide sequence ID" value="XM_059129087.1"/>
</dbReference>
<evidence type="ECO:0000313" key="5">
    <source>
        <dbReference type="RefSeq" id="XP_058985070.1"/>
    </source>
</evidence>
<protein>
    <submittedName>
        <fullName evidence="4 5">Uncharacterized protein LOC105261563</fullName>
    </submittedName>
</protein>
<reference evidence="4" key="2">
    <citation type="submission" date="2025-04" db="UniProtKB">
        <authorList>
            <consortium name="RefSeq"/>
        </authorList>
    </citation>
    <scope>IDENTIFICATION</scope>
    <source>
        <strain evidence="4 5">Aabys</strain>
        <tissue evidence="5">Whole body</tissue>
    </source>
</reference>
<dbReference type="Gene3D" id="1.20.5.340">
    <property type="match status" value="1"/>
</dbReference>
<evidence type="ECO:0000313" key="2">
    <source>
        <dbReference type="EnsemblMetazoa" id="MDOA016668-PA"/>
    </source>
</evidence>
<evidence type="ECO:0000313" key="3">
    <source>
        <dbReference type="Proteomes" id="UP001652621"/>
    </source>
</evidence>
<keyword evidence="1" id="KW-0732">Signal</keyword>
<sequence length="141" mass="15958">MKIILACFLIFLLQFSNCVDFQKNNYDLTDNEDHVFVVKLLFEKLTELLNKTTKLDESLTALNQRVATIEGNLNSLTGRINGGDGRINVLNSRFQDFDNRINSINSRLGSLDGQLKANKIDLIQRMDGLERRAIIPDSGLN</sequence>
<feature type="signal peptide" evidence="1">
    <location>
        <begin position="1"/>
        <end position="18"/>
    </location>
</feature>
<dbReference type="VEuPathDB" id="VectorBase:MDOMA2_004352"/>
<dbReference type="EnsemblMetazoa" id="MDOA016668-RA">
    <property type="protein sequence ID" value="MDOA016668-PA"/>
    <property type="gene ID" value="MDOA016668"/>
</dbReference>
<dbReference type="KEGG" id="mde:105261563"/>
<evidence type="ECO:0000313" key="4">
    <source>
        <dbReference type="RefSeq" id="XP_011290938.1"/>
    </source>
</evidence>
<organism evidence="2">
    <name type="scientific">Musca domestica</name>
    <name type="common">House fly</name>
    <dbReference type="NCBI Taxonomy" id="7370"/>
    <lineage>
        <taxon>Eukaryota</taxon>
        <taxon>Metazoa</taxon>
        <taxon>Ecdysozoa</taxon>
        <taxon>Arthropoda</taxon>
        <taxon>Hexapoda</taxon>
        <taxon>Insecta</taxon>
        <taxon>Pterygota</taxon>
        <taxon>Neoptera</taxon>
        <taxon>Endopterygota</taxon>
        <taxon>Diptera</taxon>
        <taxon>Brachycera</taxon>
        <taxon>Muscomorpha</taxon>
        <taxon>Muscoidea</taxon>
        <taxon>Muscidae</taxon>
        <taxon>Musca</taxon>
    </lineage>
</organism>
<dbReference type="Proteomes" id="UP001652621">
    <property type="component" value="Unplaced"/>
</dbReference>
<proteinExistence type="predicted"/>
<dbReference type="RefSeq" id="XP_011290938.1">
    <property type="nucleotide sequence ID" value="XM_011292636.2"/>
</dbReference>
<accession>A0A1I8NKL2</accession>
<dbReference type="OrthoDB" id="47007at2759"/>
<name>A0A1I8NKL2_MUSDO</name>
<reference evidence="2" key="1">
    <citation type="submission" date="2020-05" db="UniProtKB">
        <authorList>
            <consortium name="EnsemblMetazoa"/>
        </authorList>
    </citation>
    <scope>IDENTIFICATION</scope>
    <source>
        <strain evidence="2">Aabys</strain>
    </source>
</reference>
<dbReference type="GeneID" id="105261563"/>
<keyword evidence="3" id="KW-1185">Reference proteome</keyword>
<dbReference type="AlphaFoldDB" id="A0A1I8NKL2"/>
<feature type="chain" id="PRO_5044561811" evidence="1">
    <location>
        <begin position="19"/>
        <end position="141"/>
    </location>
</feature>